<evidence type="ECO:0000313" key="3">
    <source>
        <dbReference type="EMBL" id="GIQ84332.1"/>
    </source>
</evidence>
<feature type="region of interest" description="Disordered" evidence="2">
    <location>
        <begin position="1"/>
        <end position="27"/>
    </location>
</feature>
<evidence type="ECO:0000256" key="1">
    <source>
        <dbReference type="SAM" id="Coils"/>
    </source>
</evidence>
<accession>A0A9K3CWK6</accession>
<name>A0A9K3CWK6_9EUKA</name>
<feature type="coiled-coil region" evidence="1">
    <location>
        <begin position="85"/>
        <end position="126"/>
    </location>
</feature>
<feature type="compositionally biased region" description="Low complexity" evidence="2">
    <location>
        <begin position="383"/>
        <end position="401"/>
    </location>
</feature>
<reference evidence="3 4" key="1">
    <citation type="journal article" date="2018" name="PLoS ONE">
        <title>The draft genome of Kipferlia bialata reveals reductive genome evolution in fornicate parasites.</title>
        <authorList>
            <person name="Tanifuji G."/>
            <person name="Takabayashi S."/>
            <person name="Kume K."/>
            <person name="Takagi M."/>
            <person name="Nakayama T."/>
            <person name="Kamikawa R."/>
            <person name="Inagaki Y."/>
            <person name="Hashimoto T."/>
        </authorList>
    </citation>
    <scope>NUCLEOTIDE SEQUENCE [LARGE SCALE GENOMIC DNA]</scope>
    <source>
        <strain evidence="3">NY0173</strain>
    </source>
</reference>
<evidence type="ECO:0000313" key="4">
    <source>
        <dbReference type="Proteomes" id="UP000265618"/>
    </source>
</evidence>
<sequence>MGFFDRFQDKSPDKDKGERGRERERDVPVEGYVLPESATECVSATVCNGNVYPYPSQDQPILPDGVFTPMSVADNQALLKAVTMASTLQEQNKALQETVAAMQATIHDLERERNQAEDKMVAATSGMRHQIAEMQAFISTNDSTTRDLRSEMATLKASLRERVVERDRVRQQLVDCKAQLATHTKRAVATLNESQSREQEVFTALQEARQRATAVQGRYDAVMQTHSHEVARLKNSLAKCERERVQAVTTTQILREGMRRGKRETAKVEAERDSTMSATIQVLAKQLAETETSLQRCRAELTTSQQREQKTARELAKYTTWERMRPSGTKAGESTRRAPRAFGAAAPALVPTTTPAAARLPKTYRITHPAPTVPLIVLPGTSATPSVATLPLPTPAPTSVSHEVRERRLRPEPTT</sequence>
<organism evidence="3 4">
    <name type="scientific">Kipferlia bialata</name>
    <dbReference type="NCBI Taxonomy" id="797122"/>
    <lineage>
        <taxon>Eukaryota</taxon>
        <taxon>Metamonada</taxon>
        <taxon>Carpediemonas-like organisms</taxon>
        <taxon>Kipferlia</taxon>
    </lineage>
</organism>
<keyword evidence="4" id="KW-1185">Reference proteome</keyword>
<feature type="compositionally biased region" description="Basic and acidic residues" evidence="2">
    <location>
        <begin position="402"/>
        <end position="415"/>
    </location>
</feature>
<proteinExistence type="predicted"/>
<dbReference type="EMBL" id="BDIP01001403">
    <property type="protein sequence ID" value="GIQ84332.1"/>
    <property type="molecule type" value="Genomic_DNA"/>
</dbReference>
<evidence type="ECO:0000256" key="2">
    <source>
        <dbReference type="SAM" id="MobiDB-lite"/>
    </source>
</evidence>
<protein>
    <submittedName>
        <fullName evidence="3">Uncharacterized protein</fullName>
    </submittedName>
</protein>
<keyword evidence="1" id="KW-0175">Coiled coil</keyword>
<gene>
    <name evidence="3" type="ORF">KIPB_005805</name>
</gene>
<feature type="region of interest" description="Disordered" evidence="2">
    <location>
        <begin position="381"/>
        <end position="415"/>
    </location>
</feature>
<dbReference type="Proteomes" id="UP000265618">
    <property type="component" value="Unassembled WGS sequence"/>
</dbReference>
<dbReference type="AlphaFoldDB" id="A0A9K3CWK6"/>
<comment type="caution">
    <text evidence="3">The sequence shown here is derived from an EMBL/GenBank/DDBJ whole genome shotgun (WGS) entry which is preliminary data.</text>
</comment>